<comment type="caution">
    <text evidence="2">The sequence shown here is derived from an EMBL/GenBank/DDBJ whole genome shotgun (WGS) entry which is preliminary data.</text>
</comment>
<organism evidence="2 3">
    <name type="scientific">Leucobacter weissii</name>
    <dbReference type="NCBI Taxonomy" id="1983706"/>
    <lineage>
        <taxon>Bacteria</taxon>
        <taxon>Bacillati</taxon>
        <taxon>Actinomycetota</taxon>
        <taxon>Actinomycetes</taxon>
        <taxon>Micrococcales</taxon>
        <taxon>Microbacteriaceae</taxon>
        <taxon>Leucobacter</taxon>
    </lineage>
</organism>
<proteinExistence type="predicted"/>
<evidence type="ECO:0000256" key="1">
    <source>
        <dbReference type="SAM" id="Coils"/>
    </source>
</evidence>
<protein>
    <submittedName>
        <fullName evidence="2">Uncharacterized protein</fullName>
    </submittedName>
</protein>
<accession>A0A939MKN3</accession>
<dbReference type="AlphaFoldDB" id="A0A939MKN3"/>
<name>A0A939MKN3_9MICO</name>
<dbReference type="RefSeq" id="WP_208098496.1">
    <property type="nucleotide sequence ID" value="NZ_JAGDYM010000014.1"/>
</dbReference>
<evidence type="ECO:0000313" key="3">
    <source>
        <dbReference type="Proteomes" id="UP000664382"/>
    </source>
</evidence>
<reference evidence="2" key="1">
    <citation type="submission" date="2021-03" db="EMBL/GenBank/DDBJ databases">
        <title>Leucobacter chromiisoli sp. nov., isolated from chromium-containing soil of chemical plant.</title>
        <authorList>
            <person name="Xu Z."/>
        </authorList>
    </citation>
    <scope>NUCLEOTIDE SEQUENCE</scope>
    <source>
        <strain evidence="2">S27</strain>
    </source>
</reference>
<evidence type="ECO:0000313" key="2">
    <source>
        <dbReference type="EMBL" id="MBO1902733.1"/>
    </source>
</evidence>
<dbReference type="EMBL" id="JAGDYM010000014">
    <property type="protein sequence ID" value="MBO1902733.1"/>
    <property type="molecule type" value="Genomic_DNA"/>
</dbReference>
<sequence>MSDLDLDFDSLRRSAAAAQRVAGYLARAERVSDEAAGHTGHEGLAAKVRDFGQKWDITRNGLEEALEFIAEFLASLVQTFEELDREQARALERVADAEGAGVR</sequence>
<dbReference type="Proteomes" id="UP000664382">
    <property type="component" value="Unassembled WGS sequence"/>
</dbReference>
<feature type="coiled-coil region" evidence="1">
    <location>
        <begin position="73"/>
        <end position="100"/>
    </location>
</feature>
<gene>
    <name evidence="2" type="ORF">J4H92_12335</name>
</gene>
<keyword evidence="1" id="KW-0175">Coiled coil</keyword>
<keyword evidence="3" id="KW-1185">Reference proteome</keyword>